<dbReference type="Pfam" id="PF01496">
    <property type="entry name" value="V_ATPase_I"/>
    <property type="match status" value="1"/>
</dbReference>
<feature type="transmembrane region" description="Helical" evidence="8">
    <location>
        <begin position="467"/>
        <end position="486"/>
    </location>
</feature>
<gene>
    <name evidence="9" type="ORF">JCM21142_93428</name>
</gene>
<sequence length="604" mass="67181">MIESMKKVSLLVYHGEYTNVLEKLRNLGVLHVEVGESELSTENVAKITKINHLKNLVNEMDSRRTDEEIAPLISDGEELMKRIEDLNHQVTILSQDISSLEKEKESVLPWGSFNPETIEGIRKAGYHVQFLICEDKNWDEQWREAADIELVNQEGSEMFLMAVSRGDKLTHPNLDEVELEHAASFFEVQIQEKQKELDRVNASLDEISLYATKVLEQTIAQLESEINYAKVFNSGEKVADDKLVVLTGWIPAKGQEDFTGALDQEALVYTIDAPTPEDDMPIKLKNSRFARLFESIGELYTLPNHKELDLTPFFAPFYMLFFGFCLGDAGYGLLIVLGTLWGLTKAKPKIKPLLWLGFFLGLSTTIMGILGGTFFGIMFGKDAVTGEYIQPWFKEYQNYVLNTDNLMVLSLVLGYIQVVFGMILKAVNLARVYGFKYSIAQIGWIIIVAIAIPAYGLGSQGMIDVALGNQIAVVAGVIGAIPALLYNTPGKNILLNFGTGLWDSYGMASGLLGDVLSYIRLFALGLSSAILGSVFNSLAMDLSPDTVVLRQLVMILILAFGHSLNLFMALLGSFVHPLRLTFVEFYKNAGFEGGGHKYEPFSSK</sequence>
<keyword evidence="3" id="KW-0813">Transport</keyword>
<evidence type="ECO:0000256" key="8">
    <source>
        <dbReference type="SAM" id="Phobius"/>
    </source>
</evidence>
<dbReference type="PANTHER" id="PTHR11629:SF63">
    <property type="entry name" value="V-TYPE PROTON ATPASE SUBUNIT A"/>
    <property type="match status" value="1"/>
</dbReference>
<evidence type="ECO:0000256" key="7">
    <source>
        <dbReference type="ARBA" id="ARBA00023136"/>
    </source>
</evidence>
<keyword evidence="5 8" id="KW-1133">Transmembrane helix</keyword>
<dbReference type="GO" id="GO:0046961">
    <property type="term" value="F:proton-transporting ATPase activity, rotational mechanism"/>
    <property type="evidence" value="ECO:0007669"/>
    <property type="project" value="InterPro"/>
</dbReference>
<evidence type="ECO:0000313" key="9">
    <source>
        <dbReference type="EMBL" id="GAF04711.1"/>
    </source>
</evidence>
<dbReference type="Proteomes" id="UP000019402">
    <property type="component" value="Unassembled WGS sequence"/>
</dbReference>
<feature type="transmembrane region" description="Helical" evidence="8">
    <location>
        <begin position="399"/>
        <end position="423"/>
    </location>
</feature>
<comment type="similarity">
    <text evidence="2">Belongs to the V-ATPase 116 kDa subunit family.</text>
</comment>
<dbReference type="GO" id="GO:0051117">
    <property type="term" value="F:ATPase binding"/>
    <property type="evidence" value="ECO:0007669"/>
    <property type="project" value="TreeGrafter"/>
</dbReference>
<dbReference type="GO" id="GO:0007035">
    <property type="term" value="P:vacuolar acidification"/>
    <property type="evidence" value="ECO:0007669"/>
    <property type="project" value="TreeGrafter"/>
</dbReference>
<dbReference type="EMBL" id="BAMD01000054">
    <property type="protein sequence ID" value="GAF04711.1"/>
    <property type="molecule type" value="Genomic_DNA"/>
</dbReference>
<evidence type="ECO:0000256" key="5">
    <source>
        <dbReference type="ARBA" id="ARBA00022989"/>
    </source>
</evidence>
<evidence type="ECO:0000256" key="6">
    <source>
        <dbReference type="ARBA" id="ARBA00023065"/>
    </source>
</evidence>
<accession>W7YJK8</accession>
<evidence type="ECO:0000256" key="1">
    <source>
        <dbReference type="ARBA" id="ARBA00004141"/>
    </source>
</evidence>
<feature type="transmembrane region" description="Helical" evidence="8">
    <location>
        <begin position="317"/>
        <end position="341"/>
    </location>
</feature>
<keyword evidence="6" id="KW-0406">Ion transport</keyword>
<dbReference type="AlphaFoldDB" id="W7YJK8"/>
<dbReference type="GO" id="GO:0033179">
    <property type="term" value="C:proton-transporting V-type ATPase, V0 domain"/>
    <property type="evidence" value="ECO:0007669"/>
    <property type="project" value="InterPro"/>
</dbReference>
<dbReference type="PANTHER" id="PTHR11629">
    <property type="entry name" value="VACUOLAR PROTON ATPASES"/>
    <property type="match status" value="1"/>
</dbReference>
<comment type="caution">
    <text evidence="9">The sequence shown here is derived from an EMBL/GenBank/DDBJ whole genome shotgun (WGS) entry which is preliminary data.</text>
</comment>
<keyword evidence="4 8" id="KW-0812">Transmembrane</keyword>
<feature type="transmembrane region" description="Helical" evidence="8">
    <location>
        <begin position="353"/>
        <end position="379"/>
    </location>
</feature>
<keyword evidence="7 8" id="KW-0472">Membrane</keyword>
<comment type="subcellular location">
    <subcellularLocation>
        <location evidence="1">Membrane</location>
        <topology evidence="1">Multi-pass membrane protein</topology>
    </subcellularLocation>
</comment>
<organism evidence="9 10">
    <name type="scientific">Saccharicrinis fermentans DSM 9555 = JCM 21142</name>
    <dbReference type="NCBI Taxonomy" id="869213"/>
    <lineage>
        <taxon>Bacteria</taxon>
        <taxon>Pseudomonadati</taxon>
        <taxon>Bacteroidota</taxon>
        <taxon>Bacteroidia</taxon>
        <taxon>Marinilabiliales</taxon>
        <taxon>Marinilabiliaceae</taxon>
        <taxon>Saccharicrinis</taxon>
    </lineage>
</organism>
<reference evidence="9 10" key="1">
    <citation type="journal article" date="2014" name="Genome Announc.">
        <title>Draft Genome Sequence of Cytophaga fermentans JCM 21142T, a Facultative Anaerobe Isolated from Marine Mud.</title>
        <authorList>
            <person name="Starns D."/>
            <person name="Oshima K."/>
            <person name="Suda W."/>
            <person name="Iino T."/>
            <person name="Yuki M."/>
            <person name="Inoue J."/>
            <person name="Kitamura K."/>
            <person name="Iida T."/>
            <person name="Darby A."/>
            <person name="Hattori M."/>
            <person name="Ohkuma M."/>
        </authorList>
    </citation>
    <scope>NUCLEOTIDE SEQUENCE [LARGE SCALE GENOMIC DNA]</scope>
    <source>
        <strain evidence="9 10">JCM 21142</strain>
    </source>
</reference>
<keyword evidence="10" id="KW-1185">Reference proteome</keyword>
<name>W7YJK8_9BACT</name>
<evidence type="ECO:0000256" key="3">
    <source>
        <dbReference type="ARBA" id="ARBA00022448"/>
    </source>
</evidence>
<feature type="transmembrane region" description="Helical" evidence="8">
    <location>
        <begin position="518"/>
        <end position="540"/>
    </location>
</feature>
<evidence type="ECO:0000313" key="10">
    <source>
        <dbReference type="Proteomes" id="UP000019402"/>
    </source>
</evidence>
<dbReference type="STRING" id="869213.GCA_000517085_02445"/>
<dbReference type="InterPro" id="IPR002490">
    <property type="entry name" value="V-ATPase_116kDa_su"/>
</dbReference>
<protein>
    <submittedName>
        <fullName evidence="9">V-type ATP synthase subunit I</fullName>
    </submittedName>
</protein>
<evidence type="ECO:0000256" key="4">
    <source>
        <dbReference type="ARBA" id="ARBA00022692"/>
    </source>
</evidence>
<feature type="transmembrane region" description="Helical" evidence="8">
    <location>
        <begin position="552"/>
        <end position="575"/>
    </location>
</feature>
<proteinExistence type="inferred from homology"/>
<evidence type="ECO:0000256" key="2">
    <source>
        <dbReference type="ARBA" id="ARBA00009904"/>
    </source>
</evidence>
<dbReference type="GO" id="GO:0016471">
    <property type="term" value="C:vacuolar proton-transporting V-type ATPase complex"/>
    <property type="evidence" value="ECO:0007669"/>
    <property type="project" value="TreeGrafter"/>
</dbReference>
<dbReference type="eggNOG" id="COG1269">
    <property type="taxonomic scope" value="Bacteria"/>
</dbReference>
<feature type="transmembrane region" description="Helical" evidence="8">
    <location>
        <begin position="435"/>
        <end position="455"/>
    </location>
</feature>
<feature type="transmembrane region" description="Helical" evidence="8">
    <location>
        <begin position="493"/>
        <end position="512"/>
    </location>
</feature>